<keyword evidence="1" id="KW-0175">Coiled coil</keyword>
<reference evidence="3 4" key="1">
    <citation type="submission" date="2016-09" db="EMBL/GenBank/DDBJ databases">
        <title>Genomic evidence for plant-parasitic nematodes as the earliest Wolbachia hosts.</title>
        <authorList>
            <person name="Brown A.M."/>
            <person name="Wasala S.K."/>
            <person name="Howe D.K."/>
            <person name="Peetz A.B."/>
            <person name="Zasada I.A."/>
            <person name="Denver D.R."/>
        </authorList>
    </citation>
    <scope>NUCLEOTIDE SEQUENCE [LARGE SCALE GENOMIC DNA]</scope>
    <source>
        <strain evidence="4">wPpe</strain>
    </source>
</reference>
<accession>A0A1E7QK48</accession>
<protein>
    <submittedName>
        <fullName evidence="3">Uncharacterized protein</fullName>
    </submittedName>
</protein>
<evidence type="ECO:0000313" key="4">
    <source>
        <dbReference type="Proteomes" id="UP000175679"/>
    </source>
</evidence>
<organism evidence="3 4">
    <name type="scientific">Wolbachia pipientis</name>
    <dbReference type="NCBI Taxonomy" id="955"/>
    <lineage>
        <taxon>Bacteria</taxon>
        <taxon>Pseudomonadati</taxon>
        <taxon>Pseudomonadota</taxon>
        <taxon>Alphaproteobacteria</taxon>
        <taxon>Rickettsiales</taxon>
        <taxon>Anaplasmataceae</taxon>
        <taxon>Wolbachieae</taxon>
        <taxon>Wolbachia</taxon>
    </lineage>
</organism>
<feature type="region of interest" description="Disordered" evidence="2">
    <location>
        <begin position="286"/>
        <end position="356"/>
    </location>
</feature>
<evidence type="ECO:0000256" key="2">
    <source>
        <dbReference type="SAM" id="MobiDB-lite"/>
    </source>
</evidence>
<proteinExistence type="predicted"/>
<keyword evidence="4" id="KW-1185">Reference proteome</keyword>
<sequence length="356" mass="41220">MFYKNGDGNSGEFYARIKHEELTRQEKLNKLQSESNEFAQYDECAAVLLEEKTNDLEESSEFSVLLSNVELFATTFDSGFCGLSKDIWEGFCCYIQYIFSKKKHKKNWLALLFRKFRMEQSLLEKLRHEIEELRKILENDELSDKERIQIAKRLGTLQILLLQTIEYVLLGSSEYTLLYNIILKKNHKQNDLFRSQPENKTNSINTVKLLQQTTSRMDSMLSTNMSYKSVHSELKIFNHSLGYKVSIDYKLSVSKDVVIKDVCIKDRVINAQYAEQQPYCRQLTHYDTQDSSSEQQVVSHQGRGEHSNKGMPSSVKQKKKQRDADVMKCSDTQSGINDPNVAAHTTGQKVNMQRSN</sequence>
<name>A0A1E7QK48_WOLPI</name>
<feature type="compositionally biased region" description="Polar residues" evidence="2">
    <location>
        <begin position="286"/>
        <end position="299"/>
    </location>
</feature>
<feature type="coiled-coil region" evidence="1">
    <location>
        <begin position="116"/>
        <end position="143"/>
    </location>
</feature>
<gene>
    <name evidence="3" type="ORF">BIY23_04655</name>
</gene>
<feature type="compositionally biased region" description="Polar residues" evidence="2">
    <location>
        <begin position="330"/>
        <end position="356"/>
    </location>
</feature>
<evidence type="ECO:0000256" key="1">
    <source>
        <dbReference type="SAM" id="Coils"/>
    </source>
</evidence>
<dbReference type="RefSeq" id="WP_070064894.1">
    <property type="nucleotide sequence ID" value="NZ_MJMG01000003.1"/>
</dbReference>
<dbReference type="Proteomes" id="UP000175679">
    <property type="component" value="Unassembled WGS sequence"/>
</dbReference>
<dbReference type="AlphaFoldDB" id="A0A1E7QK48"/>
<dbReference type="EMBL" id="MJMG01000003">
    <property type="protein sequence ID" value="OEY86841.1"/>
    <property type="molecule type" value="Genomic_DNA"/>
</dbReference>
<comment type="caution">
    <text evidence="3">The sequence shown here is derived from an EMBL/GenBank/DDBJ whole genome shotgun (WGS) entry which is preliminary data.</text>
</comment>
<evidence type="ECO:0000313" key="3">
    <source>
        <dbReference type="EMBL" id="OEY86841.1"/>
    </source>
</evidence>